<dbReference type="InterPro" id="IPR000515">
    <property type="entry name" value="MetI-like"/>
</dbReference>
<name>A0ABW2RNQ3_9BACL</name>
<feature type="transmembrane region" description="Helical" evidence="7">
    <location>
        <begin position="193"/>
        <end position="215"/>
    </location>
</feature>
<accession>A0ABW2RNQ3</accession>
<dbReference type="EMBL" id="JBHTBW010000053">
    <property type="protein sequence ID" value="MFC7442574.1"/>
    <property type="molecule type" value="Genomic_DNA"/>
</dbReference>
<comment type="caution">
    <text evidence="9">The sequence shown here is derived from an EMBL/GenBank/DDBJ whole genome shotgun (WGS) entry which is preliminary data.</text>
</comment>
<dbReference type="Gene3D" id="1.10.3720.10">
    <property type="entry name" value="MetI-like"/>
    <property type="match status" value="1"/>
</dbReference>
<dbReference type="PANTHER" id="PTHR30614">
    <property type="entry name" value="MEMBRANE COMPONENT OF AMINO ACID ABC TRANSPORTER"/>
    <property type="match status" value="1"/>
</dbReference>
<dbReference type="PANTHER" id="PTHR30614:SF7">
    <property type="entry name" value="GLUTAMINE ABC TRANSPORTER PERMEASE PROTEIN GLNM-RELATED"/>
    <property type="match status" value="1"/>
</dbReference>
<evidence type="ECO:0000313" key="9">
    <source>
        <dbReference type="EMBL" id="MFC7442574.1"/>
    </source>
</evidence>
<reference evidence="10" key="1">
    <citation type="journal article" date="2019" name="Int. J. Syst. Evol. Microbiol.">
        <title>The Global Catalogue of Microorganisms (GCM) 10K type strain sequencing project: providing services to taxonomists for standard genome sequencing and annotation.</title>
        <authorList>
            <consortium name="The Broad Institute Genomics Platform"/>
            <consortium name="The Broad Institute Genome Sequencing Center for Infectious Disease"/>
            <person name="Wu L."/>
            <person name="Ma J."/>
        </authorList>
    </citation>
    <scope>NUCLEOTIDE SEQUENCE [LARGE SCALE GENOMIC DNA]</scope>
    <source>
        <strain evidence="10">CGMCC 1.12942</strain>
    </source>
</reference>
<keyword evidence="5 7" id="KW-1133">Transmembrane helix</keyword>
<protein>
    <submittedName>
        <fullName evidence="9">Amino acid ABC transporter permease</fullName>
    </submittedName>
</protein>
<dbReference type="InterPro" id="IPR010065">
    <property type="entry name" value="AA_ABC_transptr_permease_3TM"/>
</dbReference>
<dbReference type="Pfam" id="PF00528">
    <property type="entry name" value="BPD_transp_1"/>
    <property type="match status" value="1"/>
</dbReference>
<dbReference type="InterPro" id="IPR035906">
    <property type="entry name" value="MetI-like_sf"/>
</dbReference>
<organism evidence="9 10">
    <name type="scientific">Laceyella putida</name>
    <dbReference type="NCBI Taxonomy" id="110101"/>
    <lineage>
        <taxon>Bacteria</taxon>
        <taxon>Bacillati</taxon>
        <taxon>Bacillota</taxon>
        <taxon>Bacilli</taxon>
        <taxon>Bacillales</taxon>
        <taxon>Thermoactinomycetaceae</taxon>
        <taxon>Laceyella</taxon>
    </lineage>
</organism>
<comment type="similarity">
    <text evidence="7">Belongs to the binding-protein-dependent transport system permease family.</text>
</comment>
<dbReference type="RefSeq" id="WP_379866538.1">
    <property type="nucleotide sequence ID" value="NZ_JBHTBW010000053.1"/>
</dbReference>
<feature type="transmembrane region" description="Helical" evidence="7">
    <location>
        <begin position="25"/>
        <end position="49"/>
    </location>
</feature>
<evidence type="ECO:0000256" key="3">
    <source>
        <dbReference type="ARBA" id="ARBA00022475"/>
    </source>
</evidence>
<evidence type="ECO:0000313" key="10">
    <source>
        <dbReference type="Proteomes" id="UP001596500"/>
    </source>
</evidence>
<gene>
    <name evidence="9" type="ORF">ACFQNG_15930</name>
</gene>
<sequence>MVERSGVKVDFSFLESYGEEFYDGLWTTISVSLLALIFSLILGTVIAVFRISGVRLLEGFGTAYVEFIRNTPLVAQIFFVFFALPAVGIKFSQFMVGTIGLSIYTSSYIAEVIRAGIQSVPRGQMEAARSSGLTYIQAMTHVILPQAFKLIIPPLGNQFINLVKNSSVLAVIAGGELMYFTDQATTESDVTPVYLFVAVVYLVLTIPLSLLVNYLERRWMKKEAR</sequence>
<dbReference type="NCBIfam" id="TIGR01726">
    <property type="entry name" value="HEQRo_perm_3TM"/>
    <property type="match status" value="1"/>
</dbReference>
<keyword evidence="6 7" id="KW-0472">Membrane</keyword>
<keyword evidence="2 7" id="KW-0813">Transport</keyword>
<dbReference type="PROSITE" id="PS50928">
    <property type="entry name" value="ABC_TM1"/>
    <property type="match status" value="1"/>
</dbReference>
<comment type="subcellular location">
    <subcellularLocation>
        <location evidence="1 7">Cell membrane</location>
        <topology evidence="1 7">Multi-pass membrane protein</topology>
    </subcellularLocation>
</comment>
<evidence type="ECO:0000256" key="6">
    <source>
        <dbReference type="ARBA" id="ARBA00023136"/>
    </source>
</evidence>
<proteinExistence type="inferred from homology"/>
<dbReference type="CDD" id="cd06261">
    <property type="entry name" value="TM_PBP2"/>
    <property type="match status" value="1"/>
</dbReference>
<keyword evidence="4 7" id="KW-0812">Transmembrane</keyword>
<dbReference type="SUPFAM" id="SSF161098">
    <property type="entry name" value="MetI-like"/>
    <property type="match status" value="1"/>
</dbReference>
<evidence type="ECO:0000259" key="8">
    <source>
        <dbReference type="PROSITE" id="PS50928"/>
    </source>
</evidence>
<dbReference type="InterPro" id="IPR043429">
    <property type="entry name" value="ArtM/GltK/GlnP/TcyL/YhdX-like"/>
</dbReference>
<keyword evidence="10" id="KW-1185">Reference proteome</keyword>
<evidence type="ECO:0000256" key="4">
    <source>
        <dbReference type="ARBA" id="ARBA00022692"/>
    </source>
</evidence>
<evidence type="ECO:0000256" key="7">
    <source>
        <dbReference type="RuleBase" id="RU363032"/>
    </source>
</evidence>
<evidence type="ECO:0000256" key="5">
    <source>
        <dbReference type="ARBA" id="ARBA00022989"/>
    </source>
</evidence>
<feature type="domain" description="ABC transmembrane type-1" evidence="8">
    <location>
        <begin position="25"/>
        <end position="212"/>
    </location>
</feature>
<keyword evidence="3" id="KW-1003">Cell membrane</keyword>
<evidence type="ECO:0000256" key="2">
    <source>
        <dbReference type="ARBA" id="ARBA00022448"/>
    </source>
</evidence>
<feature type="transmembrane region" description="Helical" evidence="7">
    <location>
        <begin position="70"/>
        <end position="88"/>
    </location>
</feature>
<evidence type="ECO:0000256" key="1">
    <source>
        <dbReference type="ARBA" id="ARBA00004651"/>
    </source>
</evidence>
<dbReference type="Proteomes" id="UP001596500">
    <property type="component" value="Unassembled WGS sequence"/>
</dbReference>